<gene>
    <name evidence="4" type="ORF">E4665_12985</name>
</gene>
<dbReference type="OrthoDB" id="2730366at2"/>
<accession>A0A4Z0GLS7</accession>
<dbReference type="InterPro" id="IPR025672">
    <property type="entry name" value="Sigma_reg_C_dom"/>
</dbReference>
<keyword evidence="1" id="KW-0812">Transmembrane</keyword>
<evidence type="ECO:0000313" key="5">
    <source>
        <dbReference type="Proteomes" id="UP000298347"/>
    </source>
</evidence>
<organism evidence="4 5">
    <name type="scientific">Sporolactobacillus shoreae</name>
    <dbReference type="NCBI Taxonomy" id="1465501"/>
    <lineage>
        <taxon>Bacteria</taxon>
        <taxon>Bacillati</taxon>
        <taxon>Bacillota</taxon>
        <taxon>Bacilli</taxon>
        <taxon>Bacillales</taxon>
        <taxon>Sporolactobacillaceae</taxon>
        <taxon>Sporolactobacillus</taxon>
    </lineage>
</organism>
<dbReference type="RefSeq" id="WP_135349226.1">
    <property type="nucleotide sequence ID" value="NZ_SRJD01000016.1"/>
</dbReference>
<dbReference type="InterPro" id="IPR029101">
    <property type="entry name" value="Sigma_reg_N"/>
</dbReference>
<comment type="caution">
    <text evidence="4">The sequence shown here is derived from an EMBL/GenBank/DDBJ whole genome shotgun (WGS) entry which is preliminary data.</text>
</comment>
<evidence type="ECO:0000259" key="2">
    <source>
        <dbReference type="Pfam" id="PF13791"/>
    </source>
</evidence>
<keyword evidence="1" id="KW-1133">Transmembrane helix</keyword>
<keyword evidence="5" id="KW-1185">Reference proteome</keyword>
<reference evidence="4 5" key="1">
    <citation type="journal article" date="2015" name="Int. J. Syst. Evol. Microbiol.">
        <title>Sporolactobacillus shoreae sp. nov. and Sporolactobacillus spathodeae sp. nov., two spore-forming lactic acid bacteria isolated from tree barks in Thailand.</title>
        <authorList>
            <person name="Thamacharoensuk T."/>
            <person name="Kitahara M."/>
            <person name="Ohkuma M."/>
            <person name="Thongchul N."/>
            <person name="Tanasupawat S."/>
        </authorList>
    </citation>
    <scope>NUCLEOTIDE SEQUENCE [LARGE SCALE GENOMIC DNA]</scope>
    <source>
        <strain evidence="4 5">BK92</strain>
    </source>
</reference>
<dbReference type="AlphaFoldDB" id="A0A4Z0GLS7"/>
<name>A0A4Z0GLS7_9BACL</name>
<dbReference type="Proteomes" id="UP000298347">
    <property type="component" value="Unassembled WGS sequence"/>
</dbReference>
<feature type="domain" description="Sigma factor regulator C-terminal" evidence="2">
    <location>
        <begin position="162"/>
        <end position="324"/>
    </location>
</feature>
<dbReference type="Pfam" id="PF13791">
    <property type="entry name" value="Sigma_reg_C"/>
    <property type="match status" value="1"/>
</dbReference>
<evidence type="ECO:0000259" key="3">
    <source>
        <dbReference type="Pfam" id="PF13800"/>
    </source>
</evidence>
<feature type="transmembrane region" description="Helical" evidence="1">
    <location>
        <begin position="20"/>
        <end position="41"/>
    </location>
</feature>
<evidence type="ECO:0000256" key="1">
    <source>
        <dbReference type="SAM" id="Phobius"/>
    </source>
</evidence>
<dbReference type="EMBL" id="SRJD01000016">
    <property type="protein sequence ID" value="TGA97135.1"/>
    <property type="molecule type" value="Genomic_DNA"/>
</dbReference>
<proteinExistence type="predicted"/>
<evidence type="ECO:0000313" key="4">
    <source>
        <dbReference type="EMBL" id="TGA97135.1"/>
    </source>
</evidence>
<evidence type="ECO:0008006" key="6">
    <source>
        <dbReference type="Google" id="ProtNLM"/>
    </source>
</evidence>
<sequence>MTEWTKDKEKRILLKYRLTLTFRILRILLFCFLLYAGYSLITNFIFRQTNMSDKHVFYSELALDWTQPNLQADLGGTVNKEITPFWTQKISYSVYRVIGTKSYYAGEVSINKPVLTSFANMQIKLNPQNNQEDRYVFSLPENPKTGKKYNVRLTDPSVWDVLNKVDQGTVADMSFSTTRYLSPEELIKLLKPYDLHILWMPIYTGELKNFDPGYAGSSDTLSVPNFGLAGGRGKDGSGQWKDTDLREESLKQSEGSMLKNMKNLLKNESKTYYESFLGLYYLPERYGYLQKNGFQAYGAVVTGPVKELLKLKNVKEIRDPKLGDLEFWNWENE</sequence>
<dbReference type="Pfam" id="PF13800">
    <property type="entry name" value="Sigma_reg_N"/>
    <property type="match status" value="1"/>
</dbReference>
<protein>
    <recommendedName>
        <fullName evidence="6">Sigma factor regulator C-terminal domain-containing protein</fullName>
    </recommendedName>
</protein>
<keyword evidence="1" id="KW-0472">Membrane</keyword>
<feature type="domain" description="Sigma factor regulator N-terminal" evidence="3">
    <location>
        <begin position="10"/>
        <end position="102"/>
    </location>
</feature>